<reference evidence="3" key="1">
    <citation type="submission" date="2023-06" db="EMBL/GenBank/DDBJ databases">
        <title>A Treasure from Seagulls: Isolation and Description of Aciduricobacillus qingdaonensis gen. nov., sp. nov., a Rare Obligately Uric Acid-utilizing Member in the Family Bacillaceae.</title>
        <authorList>
            <person name="Liu W."/>
            <person name="Wang B."/>
        </authorList>
    </citation>
    <scope>NUCLEOTIDE SEQUENCE</scope>
    <source>
        <strain evidence="3">44XB</strain>
    </source>
</reference>
<dbReference type="InterPro" id="IPR048862">
    <property type="entry name" value="SPOCS_spoVID_N"/>
</dbReference>
<feature type="region of interest" description="Disordered" evidence="1">
    <location>
        <begin position="207"/>
        <end position="534"/>
    </location>
</feature>
<dbReference type="Proteomes" id="UP001180087">
    <property type="component" value="Chromosome"/>
</dbReference>
<dbReference type="Gene3D" id="3.10.350.10">
    <property type="entry name" value="LysM domain"/>
    <property type="match status" value="1"/>
</dbReference>
<dbReference type="Pfam" id="PF01476">
    <property type="entry name" value="LysM"/>
    <property type="match status" value="1"/>
</dbReference>
<organism evidence="3 4">
    <name type="scientific">Aciduricibacillus chroicocephali</name>
    <dbReference type="NCBI Taxonomy" id="3054939"/>
    <lineage>
        <taxon>Bacteria</taxon>
        <taxon>Bacillati</taxon>
        <taxon>Bacillota</taxon>
        <taxon>Bacilli</taxon>
        <taxon>Bacillales</taxon>
        <taxon>Bacillaceae</taxon>
        <taxon>Aciduricibacillus</taxon>
    </lineage>
</organism>
<accession>A0ABY9KSL2</accession>
<dbReference type="RefSeq" id="WP_348025962.1">
    <property type="nucleotide sequence ID" value="NZ_CP129113.1"/>
</dbReference>
<feature type="compositionally biased region" description="Basic and acidic residues" evidence="1">
    <location>
        <begin position="510"/>
        <end position="523"/>
    </location>
</feature>
<feature type="compositionally biased region" description="Basic and acidic residues" evidence="1">
    <location>
        <begin position="328"/>
        <end position="352"/>
    </location>
</feature>
<feature type="compositionally biased region" description="Polar residues" evidence="1">
    <location>
        <begin position="242"/>
        <end position="260"/>
    </location>
</feature>
<feature type="compositionally biased region" description="Acidic residues" evidence="1">
    <location>
        <begin position="492"/>
        <end position="501"/>
    </location>
</feature>
<evidence type="ECO:0000256" key="1">
    <source>
        <dbReference type="SAM" id="MobiDB-lite"/>
    </source>
</evidence>
<dbReference type="Pfam" id="PF20918">
    <property type="entry name" value="SPOCS_spoVID-N"/>
    <property type="match status" value="1"/>
</dbReference>
<evidence type="ECO:0000259" key="2">
    <source>
        <dbReference type="PROSITE" id="PS51782"/>
    </source>
</evidence>
<evidence type="ECO:0000313" key="4">
    <source>
        <dbReference type="Proteomes" id="UP001180087"/>
    </source>
</evidence>
<evidence type="ECO:0000313" key="3">
    <source>
        <dbReference type="EMBL" id="WLV23695.1"/>
    </source>
</evidence>
<dbReference type="InterPro" id="IPR018392">
    <property type="entry name" value="LysM"/>
</dbReference>
<dbReference type="CDD" id="cd00118">
    <property type="entry name" value="LysM"/>
    <property type="match status" value="1"/>
</dbReference>
<keyword evidence="4" id="KW-1185">Reference proteome</keyword>
<name>A0ABY9KSL2_9BACI</name>
<gene>
    <name evidence="3" type="ORF">QR721_08560</name>
</gene>
<feature type="compositionally biased region" description="Polar residues" evidence="1">
    <location>
        <begin position="455"/>
        <end position="476"/>
    </location>
</feature>
<feature type="compositionally biased region" description="Polar residues" evidence="1">
    <location>
        <begin position="401"/>
        <end position="414"/>
    </location>
</feature>
<dbReference type="PROSITE" id="PS51782">
    <property type="entry name" value="LYSM"/>
    <property type="match status" value="1"/>
</dbReference>
<dbReference type="SUPFAM" id="SSF54106">
    <property type="entry name" value="LysM domain"/>
    <property type="match status" value="1"/>
</dbReference>
<feature type="compositionally biased region" description="Basic and acidic residues" evidence="1">
    <location>
        <begin position="382"/>
        <end position="399"/>
    </location>
</feature>
<dbReference type="SMART" id="SM00257">
    <property type="entry name" value="LysM"/>
    <property type="match status" value="1"/>
</dbReference>
<proteinExistence type="predicted"/>
<dbReference type="InterPro" id="IPR036779">
    <property type="entry name" value="LysM_dom_sf"/>
</dbReference>
<feature type="compositionally biased region" description="Polar residues" evidence="1">
    <location>
        <begin position="287"/>
        <end position="303"/>
    </location>
</feature>
<dbReference type="EMBL" id="CP129113">
    <property type="protein sequence ID" value="WLV23695.1"/>
    <property type="molecule type" value="Genomic_DNA"/>
</dbReference>
<sequence>MSRDQAAFSFDLNESLYFRSGEEVGEMVSISLEPIISVHSPAEYVQLRGVIELKGEYRRGENGHADYVPIDEEEDDQAIRRVEEVSETEDGELTFLHHFPIEISIPHDRVEDLNEIKVQVTTFDYDFPSNDRLNLLASIEIRGILPEEQRSEPELLTEEKDLPLPFFGAEDIGADALEELMGKLATFSDQLPQFDFDIIPEAEEIEPSASRRDEEPEALADNQSNTLQSAFLTPEQEIPKQNAKQSEPANSTDRYSAENSEQTDEAKQSNNCETELASEASEHRLELSNNSTPEENDQASLSEESCELARSEQQAEEEQEPALNLNSKAEKVEREEVRLDSEPSAEEAKPQQEEAPSAVENDQNLSEAESTSQELAFTAARDQAEARKQEEQAEARDQEPSELQTEAETENQAPSAEEQPRQEEQTESDEVKISASEPVGEAEDVKEAPAVQGRIEQQQQPEANQESAVEQESTPSADADESSEAVNRPEQAESEQEESEQQESPVYKKQRTETGIHAQKPDEEGADLGNLTDLFGRDNEEGFTRMRLYIVQEKDTIESIAERYEIPVSRLLQHNRLDNENLGAGQLIYIPVPREANA</sequence>
<feature type="compositionally biased region" description="Basic and acidic residues" evidence="1">
    <location>
        <begin position="418"/>
        <end position="432"/>
    </location>
</feature>
<feature type="compositionally biased region" description="Polar residues" evidence="1">
    <location>
        <begin position="360"/>
        <end position="375"/>
    </location>
</feature>
<protein>
    <submittedName>
        <fullName evidence="3">LysM peptidoglycan-binding domain-containing protein</fullName>
    </submittedName>
</protein>
<feature type="domain" description="LysM" evidence="2">
    <location>
        <begin position="547"/>
        <end position="590"/>
    </location>
</feature>
<feature type="compositionally biased region" description="Polar residues" evidence="1">
    <location>
        <begin position="221"/>
        <end position="231"/>
    </location>
</feature>